<keyword evidence="6" id="KW-0175">Coiled coil</keyword>
<dbReference type="GO" id="GO:0000472">
    <property type="term" value="P:endonucleolytic cleavage to generate mature 5'-end of SSU-rRNA from (SSU-rRNA, 5.8S rRNA, LSU-rRNA)"/>
    <property type="evidence" value="ECO:0007669"/>
    <property type="project" value="TreeGrafter"/>
</dbReference>
<evidence type="ECO:0000256" key="3">
    <source>
        <dbReference type="ARBA" id="ARBA00022737"/>
    </source>
</evidence>
<dbReference type="GO" id="GO:0032040">
    <property type="term" value="C:small-subunit processome"/>
    <property type="evidence" value="ECO:0007669"/>
    <property type="project" value="InterPro"/>
</dbReference>
<dbReference type="InterPro" id="IPR011047">
    <property type="entry name" value="Quinoprotein_ADH-like_sf"/>
</dbReference>
<evidence type="ECO:0000256" key="4">
    <source>
        <dbReference type="ARBA" id="ARBA00023242"/>
    </source>
</evidence>
<dbReference type="GO" id="GO:0034511">
    <property type="term" value="F:U3 snoRNA binding"/>
    <property type="evidence" value="ECO:0007669"/>
    <property type="project" value="TreeGrafter"/>
</dbReference>
<evidence type="ECO:0000259" key="8">
    <source>
        <dbReference type="Pfam" id="PF08625"/>
    </source>
</evidence>
<dbReference type="InterPro" id="IPR013934">
    <property type="entry name" value="Utp13_C"/>
</dbReference>
<dbReference type="Pfam" id="PF08625">
    <property type="entry name" value="Utp13"/>
    <property type="match status" value="1"/>
</dbReference>
<feature type="repeat" description="WD" evidence="5">
    <location>
        <begin position="544"/>
        <end position="585"/>
    </location>
</feature>
<dbReference type="EMBL" id="BLLK01000038">
    <property type="protein sequence ID" value="GFH49625.1"/>
    <property type="molecule type" value="Genomic_DNA"/>
</dbReference>
<dbReference type="PRINTS" id="PR00320">
    <property type="entry name" value="GPROTEINBRPT"/>
</dbReference>
<evidence type="ECO:0000256" key="1">
    <source>
        <dbReference type="ARBA" id="ARBA00004604"/>
    </source>
</evidence>
<dbReference type="SMART" id="SM00320">
    <property type="entry name" value="WD40"/>
    <property type="match status" value="12"/>
</dbReference>
<feature type="compositionally biased region" description="Basic and acidic residues" evidence="7">
    <location>
        <begin position="1013"/>
        <end position="1023"/>
    </location>
</feature>
<proteinExistence type="predicted"/>
<protein>
    <submittedName>
        <fullName evidence="9">U3 small nucleolar RNA-associated protein 13</fullName>
    </submittedName>
</protein>
<reference evidence="9 10" key="1">
    <citation type="journal article" date="2021" name="Sci. Rep.">
        <title>The genome of the diatom Chaetoceros tenuissimus carries an ancient integrated fragment of an extant virus.</title>
        <authorList>
            <person name="Hongo Y."/>
            <person name="Kimura K."/>
            <person name="Takaki Y."/>
            <person name="Yoshida Y."/>
            <person name="Baba S."/>
            <person name="Kobayashi G."/>
            <person name="Nagasaki K."/>
            <person name="Hano T."/>
            <person name="Tomaru Y."/>
        </authorList>
    </citation>
    <scope>NUCLEOTIDE SEQUENCE [LARGE SCALE GENOMIC DNA]</scope>
    <source>
        <strain evidence="9 10">NIES-3715</strain>
    </source>
</reference>
<accession>A0AAD3H432</accession>
<keyword evidence="10" id="KW-1185">Reference proteome</keyword>
<dbReference type="SUPFAM" id="SSF50998">
    <property type="entry name" value="Quinoprotein alcohol dehydrogenase-like"/>
    <property type="match status" value="1"/>
</dbReference>
<sequence>MVMIVESFPVEDDEVMGEVEEQTEQQNEKPTLSKSWTEQAVHAPSYSGGKVTLCHSKGTRNLYGYSDEDDESEAKDNLVPFFLAPCAGDLTLIDALHGIKARTIREGCSSSKDADDDEDESIDTDAIVAYALAPNDCDLITASRNNILRHYDISGSPSYSYSGSDGRGPAKVRKVLGRSGHDLPISQIEFHCSGIFFATGSVDGNVKVWDLRGGYATHSFRYHAPGYSTNIAGRGGLRGSVTSLQWCPDVTKLWLGVGRDDGSVRVHDLRIKETGEDVIEMTDHVGAVTCMVWGNANGKANEFDTFFTTGRDAVINTWLIQEEEREQTKGKKKKKKSGEPMEVPSTKLTYSRVHTLPVYENVEALQILPSFHYYYNDADCEISKNELILASAGSAGVVKIFKTVRKQNNDEIISTVTGLKLLMKQDESSAFGEERGGYTGLLLSSHKQNLNRFVHDETETSLEQLIAVDAEHNITFLKTSNMATDDETPMLGSKRTIIGHNDEILDLRIIPEENNNEEERRVAVATNSAQVRIFQLGTFSCEVLDEHTDTVLCLDVSPCGRYLSTSGKDQTMRIWHLKTGKCIAIATGHTEAVGASGFSKKIGRFDVSGKAAKNGGGSFAVTASKDKTLKRWNLPGSSIFDKIGTSDNEAEELHVFVSTRAHEKDINIVSVAPNDSMIATGSQDKTVKLWNSTDLSLKGTLKGHKRGIWDCQFSTHDRVLATCSGDKTVKLWSLGDYSCVRTFQGHSAGALRVRFLSGGLQLMSCDAEGLVRLWNIRSNECVFTIDAHDDRIWALDLEDDMLVTGGGDSQLKMFKDTTKELEEQTREEEEQNILKEQKLANHLRHKEYEQALDIAIDMDKPRQVLKVLVAIAEDDLSKGVDALHTLQNHVKKWSMDRVTKILKYCREWNTRARNSHISMLTVKAIVTSFPIDELARVDGLATVLSGIAPYAERHFERIDKLHTNSFLIDFALSSMGDLKEESEEFAQWERSSKFVLPPKQVDGRVQIGGKDIVGFKETRKTQDSDDDSDDDSSDEASVLTVGESDSNESESEDSDSDSD</sequence>
<feature type="repeat" description="WD" evidence="5">
    <location>
        <begin position="701"/>
        <end position="742"/>
    </location>
</feature>
<dbReference type="CDD" id="cd00200">
    <property type="entry name" value="WD40"/>
    <property type="match status" value="1"/>
</dbReference>
<keyword evidence="2 5" id="KW-0853">WD repeat</keyword>
<evidence type="ECO:0000256" key="2">
    <source>
        <dbReference type="ARBA" id="ARBA00022574"/>
    </source>
</evidence>
<evidence type="ECO:0000256" key="6">
    <source>
        <dbReference type="SAM" id="Coils"/>
    </source>
</evidence>
<feature type="compositionally biased region" description="Polar residues" evidence="7">
    <location>
        <begin position="24"/>
        <end position="36"/>
    </location>
</feature>
<feature type="coiled-coil region" evidence="6">
    <location>
        <begin position="811"/>
        <end position="846"/>
    </location>
</feature>
<dbReference type="PANTHER" id="PTHR19854:SF15">
    <property type="entry name" value="TRANSDUCIN BETA-LIKE PROTEIN 3"/>
    <property type="match status" value="1"/>
</dbReference>
<evidence type="ECO:0000313" key="10">
    <source>
        <dbReference type="Proteomes" id="UP001054902"/>
    </source>
</evidence>
<evidence type="ECO:0000313" key="9">
    <source>
        <dbReference type="EMBL" id="GFH49625.1"/>
    </source>
</evidence>
<keyword evidence="4" id="KW-0539">Nucleus</keyword>
<evidence type="ECO:0000256" key="7">
    <source>
        <dbReference type="SAM" id="MobiDB-lite"/>
    </source>
</evidence>
<keyword evidence="3" id="KW-0677">Repeat</keyword>
<dbReference type="InterPro" id="IPR001680">
    <property type="entry name" value="WD40_rpt"/>
</dbReference>
<gene>
    <name evidence="9" type="ORF">CTEN210_06101</name>
</gene>
<dbReference type="InterPro" id="IPR015943">
    <property type="entry name" value="WD40/YVTN_repeat-like_dom_sf"/>
</dbReference>
<feature type="region of interest" description="Disordered" evidence="7">
    <location>
        <begin position="324"/>
        <end position="344"/>
    </location>
</feature>
<evidence type="ECO:0000256" key="5">
    <source>
        <dbReference type="PROSITE-ProRule" id="PRU00221"/>
    </source>
</evidence>
<feature type="region of interest" description="Disordered" evidence="7">
    <location>
        <begin position="1006"/>
        <end position="1059"/>
    </location>
</feature>
<feature type="compositionally biased region" description="Acidic residues" evidence="7">
    <location>
        <begin position="9"/>
        <end position="23"/>
    </location>
</feature>
<dbReference type="PANTHER" id="PTHR19854">
    <property type="entry name" value="TRANSDUCIN BETA-LIKE 3"/>
    <property type="match status" value="1"/>
</dbReference>
<comment type="caution">
    <text evidence="9">The sequence shown here is derived from an EMBL/GenBank/DDBJ whole genome shotgun (WGS) entry which is preliminary data.</text>
</comment>
<dbReference type="Gene3D" id="2.130.10.10">
    <property type="entry name" value="YVTN repeat-like/Quinoprotein amine dehydrogenase"/>
    <property type="match status" value="3"/>
</dbReference>
<dbReference type="PROSITE" id="PS50294">
    <property type="entry name" value="WD_REPEATS_REGION"/>
    <property type="match status" value="4"/>
</dbReference>
<dbReference type="Pfam" id="PF00400">
    <property type="entry name" value="WD40"/>
    <property type="match status" value="6"/>
</dbReference>
<feature type="region of interest" description="Disordered" evidence="7">
    <location>
        <begin position="1"/>
        <end position="36"/>
    </location>
</feature>
<comment type="subcellular location">
    <subcellularLocation>
        <location evidence="1">Nucleus</location>
        <location evidence="1">Nucleolus</location>
    </subcellularLocation>
</comment>
<feature type="compositionally biased region" description="Acidic residues" evidence="7">
    <location>
        <begin position="1024"/>
        <end position="1034"/>
    </location>
</feature>
<dbReference type="PROSITE" id="PS50082">
    <property type="entry name" value="WD_REPEATS_2"/>
    <property type="match status" value="5"/>
</dbReference>
<dbReference type="AlphaFoldDB" id="A0AAD3H432"/>
<feature type="repeat" description="WD" evidence="5">
    <location>
        <begin position="659"/>
        <end position="691"/>
    </location>
</feature>
<dbReference type="InterPro" id="IPR020472">
    <property type="entry name" value="WD40_PAC1"/>
</dbReference>
<dbReference type="Proteomes" id="UP001054902">
    <property type="component" value="Unassembled WGS sequence"/>
</dbReference>
<dbReference type="GO" id="GO:0030686">
    <property type="term" value="C:90S preribosome"/>
    <property type="evidence" value="ECO:0007669"/>
    <property type="project" value="TreeGrafter"/>
</dbReference>
<organism evidence="9 10">
    <name type="scientific">Chaetoceros tenuissimus</name>
    <dbReference type="NCBI Taxonomy" id="426638"/>
    <lineage>
        <taxon>Eukaryota</taxon>
        <taxon>Sar</taxon>
        <taxon>Stramenopiles</taxon>
        <taxon>Ochrophyta</taxon>
        <taxon>Bacillariophyta</taxon>
        <taxon>Coscinodiscophyceae</taxon>
        <taxon>Chaetocerotophycidae</taxon>
        <taxon>Chaetocerotales</taxon>
        <taxon>Chaetocerotaceae</taxon>
        <taxon>Chaetoceros</taxon>
    </lineage>
</organism>
<dbReference type="GO" id="GO:0000480">
    <property type="term" value="P:endonucleolytic cleavage in 5'-ETS of tricistronic rRNA transcript (SSU-rRNA, 5.8S rRNA, LSU-rRNA)"/>
    <property type="evidence" value="ECO:0007669"/>
    <property type="project" value="TreeGrafter"/>
</dbReference>
<feature type="repeat" description="WD" evidence="5">
    <location>
        <begin position="743"/>
        <end position="784"/>
    </location>
</feature>
<feature type="repeat" description="WD" evidence="5">
    <location>
        <begin position="178"/>
        <end position="219"/>
    </location>
</feature>
<feature type="compositionally biased region" description="Acidic residues" evidence="7">
    <location>
        <begin position="1045"/>
        <end position="1059"/>
    </location>
</feature>
<feature type="domain" description="U3 small nucleolar RNA-associated protein 13 C-terminal" evidence="8">
    <location>
        <begin position="836"/>
        <end position="975"/>
    </location>
</feature>
<name>A0AAD3H432_9STRA</name>